<evidence type="ECO:0000313" key="2">
    <source>
        <dbReference type="EMBL" id="TPX41243.1"/>
    </source>
</evidence>
<name>A0A507CQ33_9FUNG</name>
<protein>
    <submittedName>
        <fullName evidence="2">Uncharacterized protein</fullName>
    </submittedName>
</protein>
<dbReference type="VEuPathDB" id="FungiDB:SeMB42_g04078"/>
<proteinExistence type="predicted"/>
<dbReference type="Proteomes" id="UP000320475">
    <property type="component" value="Unassembled WGS sequence"/>
</dbReference>
<evidence type="ECO:0000313" key="3">
    <source>
        <dbReference type="Proteomes" id="UP000320475"/>
    </source>
</evidence>
<feature type="region of interest" description="Disordered" evidence="1">
    <location>
        <begin position="292"/>
        <end position="327"/>
    </location>
</feature>
<dbReference type="AlphaFoldDB" id="A0A507CQ33"/>
<dbReference type="EMBL" id="QEAM01000333">
    <property type="protein sequence ID" value="TPX41243.1"/>
    <property type="molecule type" value="Genomic_DNA"/>
</dbReference>
<sequence length="327" mass="37514">MTCHKFRCQFYFKLLSKHFRIRPRCCSIKMGKNIMIATLLIFFTLTQAAPPPITDDRIQRYLESIAGYLHPLLDKMPLVEQKMTDTSRNGEKYRSSTYRDVFHIPSETRFGGLKSPAAWLGHTYNSLANFFNTDNRWMPVCLAHEYLVIARALYDMKRLHYYTEYCKLYQVPYPASIAAINQRSSLYRDFVSEHVDIKNGLMQAADQMSPTMVGLAQYVEGLLSELASTGGTSASTGHVDRQTQNLFEQHRQDATTSVTVDYLRRFREPQFAPPPSHHVAAEYYTPIHDNRNSGTMAMHDDSSAPSYPDYSTNPYSQGSLDGWGRRQ</sequence>
<evidence type="ECO:0000256" key="1">
    <source>
        <dbReference type="SAM" id="MobiDB-lite"/>
    </source>
</evidence>
<accession>A0A507CQ33</accession>
<organism evidence="2 3">
    <name type="scientific">Synchytrium endobioticum</name>
    <dbReference type="NCBI Taxonomy" id="286115"/>
    <lineage>
        <taxon>Eukaryota</taxon>
        <taxon>Fungi</taxon>
        <taxon>Fungi incertae sedis</taxon>
        <taxon>Chytridiomycota</taxon>
        <taxon>Chytridiomycota incertae sedis</taxon>
        <taxon>Chytridiomycetes</taxon>
        <taxon>Synchytriales</taxon>
        <taxon>Synchytriaceae</taxon>
        <taxon>Synchytrium</taxon>
    </lineage>
</organism>
<comment type="caution">
    <text evidence="2">The sequence shown here is derived from an EMBL/GenBank/DDBJ whole genome shotgun (WGS) entry which is preliminary data.</text>
</comment>
<gene>
    <name evidence="2" type="ORF">SeLEV6574_g06195</name>
</gene>
<reference evidence="2 3" key="1">
    <citation type="journal article" date="2019" name="Sci. Rep.">
        <title>Comparative genomics of chytrid fungi reveal insights into the obligate biotrophic and pathogenic lifestyle of Synchytrium endobioticum.</title>
        <authorList>
            <person name="van de Vossenberg B.T.L.H."/>
            <person name="Warris S."/>
            <person name="Nguyen H.D.T."/>
            <person name="van Gent-Pelzer M.P.E."/>
            <person name="Joly D.L."/>
            <person name="van de Geest H.C."/>
            <person name="Bonants P.J.M."/>
            <person name="Smith D.S."/>
            <person name="Levesque C.A."/>
            <person name="van der Lee T.A.J."/>
        </authorList>
    </citation>
    <scope>NUCLEOTIDE SEQUENCE [LARGE SCALE GENOMIC DNA]</scope>
    <source>
        <strain evidence="2 3">LEV6574</strain>
    </source>
</reference>